<dbReference type="AlphaFoldDB" id="A0A654LZG5"/>
<organism evidence="1 2">
    <name type="scientific">Candidatus Nitrosocosmicus oleophilus</name>
    <dbReference type="NCBI Taxonomy" id="1353260"/>
    <lineage>
        <taxon>Archaea</taxon>
        <taxon>Nitrososphaerota</taxon>
        <taxon>Nitrososphaeria</taxon>
        <taxon>Nitrososphaerales</taxon>
        <taxon>Nitrososphaeraceae</taxon>
        <taxon>Candidatus Nitrosocosmicus</taxon>
    </lineage>
</organism>
<dbReference type="KEGG" id="taa:NMY3_02647"/>
<evidence type="ECO:0000313" key="2">
    <source>
        <dbReference type="Proteomes" id="UP000058925"/>
    </source>
</evidence>
<gene>
    <name evidence="1" type="ORF">NMY3_02647</name>
</gene>
<evidence type="ECO:0000313" key="1">
    <source>
        <dbReference type="EMBL" id="ALI36838.1"/>
    </source>
</evidence>
<accession>A0A654LZG5</accession>
<dbReference type="EMBL" id="CP012850">
    <property type="protein sequence ID" value="ALI36838.1"/>
    <property type="molecule type" value="Genomic_DNA"/>
</dbReference>
<dbReference type="Proteomes" id="UP000058925">
    <property type="component" value="Chromosome"/>
</dbReference>
<reference evidence="2" key="1">
    <citation type="submission" date="2015-10" db="EMBL/GenBank/DDBJ databases">
        <title>Niche specialization of a soil ammonia-oxidizing archaeon, Candidatus Nitrosocosmicus oleophilus.</title>
        <authorList>
            <person name="Jung M.-Y."/>
            <person name="Rhee S.-K."/>
        </authorList>
    </citation>
    <scope>NUCLEOTIDE SEQUENCE [LARGE SCALE GENOMIC DNA]</scope>
    <source>
        <strain evidence="2">MY3</strain>
    </source>
</reference>
<protein>
    <submittedName>
        <fullName evidence="1">Uncharacterized protein</fullName>
    </submittedName>
</protein>
<keyword evidence="2" id="KW-1185">Reference proteome</keyword>
<proteinExistence type="predicted"/>
<sequence length="77" mass="9130">MSISNDLDEVSTFIVCPGCKTRSPKDWIVKHLESKTRPRVRRSQVYFRCVICNQTTKIFDKKLIKFIDNEVMKNDDY</sequence>
<name>A0A654LZG5_9ARCH</name>